<proteinExistence type="predicted"/>
<dbReference type="CDD" id="cd00063">
    <property type="entry name" value="FN3"/>
    <property type="match status" value="1"/>
</dbReference>
<evidence type="ECO:0000313" key="3">
    <source>
        <dbReference type="Proteomes" id="UP000313645"/>
    </source>
</evidence>
<dbReference type="InterPro" id="IPR036116">
    <property type="entry name" value="FN3_sf"/>
</dbReference>
<protein>
    <submittedName>
        <fullName evidence="2">Fibronectin type III domain-containing protein</fullName>
    </submittedName>
</protein>
<sequence>MSYTTPSRARHALLLPLFFATLFITGCKGGGSSSDSAYKASSDTGGDAAALSEPREAATSNLQWVAPATRADGSKLYVGEIRGYRIYYKLKYQDNYQAISVNGSDETTYPLKGFEPGAYEFAVTTVDIDGLESQPSQVIAVNII</sequence>
<dbReference type="InterPro" id="IPR013783">
    <property type="entry name" value="Ig-like_fold"/>
</dbReference>
<evidence type="ECO:0000313" key="2">
    <source>
        <dbReference type="EMBL" id="TBW52209.1"/>
    </source>
</evidence>
<dbReference type="InterPro" id="IPR003961">
    <property type="entry name" value="FN3_dom"/>
</dbReference>
<reference evidence="2 3" key="1">
    <citation type="submission" date="2019-02" db="EMBL/GenBank/DDBJ databases">
        <title>Marinobacter halodurans sp. nov., a marine bacterium isolated from sea tidal flat.</title>
        <authorList>
            <person name="Yoo Y."/>
            <person name="Lee D.W."/>
            <person name="Kim B.S."/>
            <person name="Kim J.-J."/>
        </authorList>
    </citation>
    <scope>NUCLEOTIDE SEQUENCE [LARGE SCALE GENOMIC DNA]</scope>
    <source>
        <strain evidence="2 3">YJ-S3-2</strain>
    </source>
</reference>
<evidence type="ECO:0000256" key="1">
    <source>
        <dbReference type="SAM" id="MobiDB-lite"/>
    </source>
</evidence>
<accession>A0ABY1ZH50</accession>
<dbReference type="RefSeq" id="WP_131482955.1">
    <property type="nucleotide sequence ID" value="NZ_SJDL01000028.1"/>
</dbReference>
<gene>
    <name evidence="2" type="ORF">EZI54_16350</name>
</gene>
<dbReference type="SUPFAM" id="SSF49265">
    <property type="entry name" value="Fibronectin type III"/>
    <property type="match status" value="1"/>
</dbReference>
<comment type="caution">
    <text evidence="2">The sequence shown here is derived from an EMBL/GenBank/DDBJ whole genome shotgun (WGS) entry which is preliminary data.</text>
</comment>
<dbReference type="EMBL" id="SJDL01000028">
    <property type="protein sequence ID" value="TBW52209.1"/>
    <property type="molecule type" value="Genomic_DNA"/>
</dbReference>
<feature type="region of interest" description="Disordered" evidence="1">
    <location>
        <begin position="35"/>
        <end position="54"/>
    </location>
</feature>
<dbReference type="Gene3D" id="2.60.40.10">
    <property type="entry name" value="Immunoglobulins"/>
    <property type="match status" value="1"/>
</dbReference>
<organism evidence="2 3">
    <name type="scientific">Marinobacter halodurans</name>
    <dbReference type="NCBI Taxonomy" id="2528979"/>
    <lineage>
        <taxon>Bacteria</taxon>
        <taxon>Pseudomonadati</taxon>
        <taxon>Pseudomonadota</taxon>
        <taxon>Gammaproteobacteria</taxon>
        <taxon>Pseudomonadales</taxon>
        <taxon>Marinobacteraceae</taxon>
        <taxon>Marinobacter</taxon>
    </lineage>
</organism>
<keyword evidence="3" id="KW-1185">Reference proteome</keyword>
<name>A0ABY1ZH50_9GAMM</name>
<dbReference type="Proteomes" id="UP000313645">
    <property type="component" value="Unassembled WGS sequence"/>
</dbReference>